<comment type="caution">
    <text evidence="2">The sequence shown here is derived from an EMBL/GenBank/DDBJ whole genome shotgun (WGS) entry which is preliminary data.</text>
</comment>
<sequence>MIMKKYKLVLLAFLSVCVYCACVEDKGNYDYIELNDMTIQPLEKKYTVELFSQVKIAPEITLKTGTFNPDNYTYLWMLYTIFSDPFTADTLSLEKDLDIEISALPRDYQLHYQVKDKETGLICTQTTEFTVINSFSMGLMALSRVNDDANLTFINVLDQITEDAYEKINGEIAGKNPKGLRLIGDGMLSDANPTVVIMTDDERGGTVINSRDLVSIMDFSEMFYFKLETVKPQVFMKNEFAIIEFVINDGGIYKRDVMGNGFYPKYGVKLKGDYEYMAPFEFHDMSVAYFYDQVKQRFMYMPGPMQGNSVIELNDIATEEPNPEDPGKVVIGAFNPNDVGLHMLWGGLFGQDYAKKYGRAVMEDEEGERYLLSFEAIPGPDFMPLHKFHVSTEGIKEAKTFTTSQNGTFLYYAYKNKIVCVSFSSGMVVNTYEFADGQRVDYVECDQKNNINHLWVGVSDGSKAKQSGSIVIMDMSTDGSLKEVTRYENVCGQIVDFEYKE</sequence>
<dbReference type="STRING" id="1445607.JCM10512_3560"/>
<proteinExistence type="predicted"/>
<accession>W4UXB9</accession>
<evidence type="ECO:0000313" key="3">
    <source>
        <dbReference type="Proteomes" id="UP000019131"/>
    </source>
</evidence>
<organism evidence="2 3">
    <name type="scientific">Bacteroides reticulotermitis JCM 10512</name>
    <dbReference type="NCBI Taxonomy" id="1445607"/>
    <lineage>
        <taxon>Bacteria</taxon>
        <taxon>Pseudomonadati</taxon>
        <taxon>Bacteroidota</taxon>
        <taxon>Bacteroidia</taxon>
        <taxon>Bacteroidales</taxon>
        <taxon>Bacteroidaceae</taxon>
        <taxon>Bacteroides</taxon>
    </lineage>
</organism>
<evidence type="ECO:0000256" key="1">
    <source>
        <dbReference type="SAM" id="SignalP"/>
    </source>
</evidence>
<name>W4UXB9_9BACE</name>
<dbReference type="EMBL" id="BAIV01000024">
    <property type="protein sequence ID" value="GAE85154.1"/>
    <property type="molecule type" value="Genomic_DNA"/>
</dbReference>
<reference evidence="2 3" key="1">
    <citation type="journal article" date="2014" name="Genome Announc.">
        <title>Draft Genome Sequence of Bacteroides reticulotermitis Strain JCM 10512T, Isolated from the Gut of a Termite.</title>
        <authorList>
            <person name="Yuki M."/>
            <person name="Oshima K."/>
            <person name="Suda W."/>
            <person name="Sakamoto M."/>
            <person name="Iida T."/>
            <person name="Hattori M."/>
            <person name="Ohkuma M."/>
        </authorList>
    </citation>
    <scope>NUCLEOTIDE SEQUENCE [LARGE SCALE GENOMIC DNA]</scope>
    <source>
        <strain evidence="2 3">JCM 10512</strain>
    </source>
</reference>
<protein>
    <submittedName>
        <fullName evidence="2">Uncharacterized protein</fullName>
    </submittedName>
</protein>
<feature type="signal peptide" evidence="1">
    <location>
        <begin position="1"/>
        <end position="21"/>
    </location>
</feature>
<feature type="chain" id="PRO_5004851606" evidence="1">
    <location>
        <begin position="22"/>
        <end position="501"/>
    </location>
</feature>
<keyword evidence="1" id="KW-0732">Signal</keyword>
<dbReference type="Pfam" id="PF16407">
    <property type="entry name" value="PKD_2"/>
    <property type="match status" value="1"/>
</dbReference>
<dbReference type="AlphaFoldDB" id="W4UXB9"/>
<evidence type="ECO:0000313" key="2">
    <source>
        <dbReference type="EMBL" id="GAE85154.1"/>
    </source>
</evidence>
<gene>
    <name evidence="2" type="ORF">JCM10512_3560</name>
</gene>
<dbReference type="InterPro" id="IPR032183">
    <property type="entry name" value="PKD-like"/>
</dbReference>
<dbReference type="Proteomes" id="UP000019131">
    <property type="component" value="Unassembled WGS sequence"/>
</dbReference>
<keyword evidence="3" id="KW-1185">Reference proteome</keyword>